<name>A0AAU7SZB7_9GAMM</name>
<dbReference type="RefSeq" id="WP_349929224.1">
    <property type="nucleotide sequence ID" value="NZ_CP157981.1"/>
</dbReference>
<organism evidence="2">
    <name type="scientific">Acinetobacter sp. A1-4-2</name>
    <dbReference type="NCBI Taxonomy" id="3156489"/>
    <lineage>
        <taxon>Bacteria</taxon>
        <taxon>Pseudomonadati</taxon>
        <taxon>Pseudomonadota</taxon>
        <taxon>Gammaproteobacteria</taxon>
        <taxon>Moraxellales</taxon>
        <taxon>Moraxellaceae</taxon>
        <taxon>Acinetobacter</taxon>
    </lineage>
</organism>
<accession>A0AAU7SZB7</accession>
<evidence type="ECO:0000256" key="1">
    <source>
        <dbReference type="SAM" id="Phobius"/>
    </source>
</evidence>
<keyword evidence="1" id="KW-0472">Membrane</keyword>
<protein>
    <submittedName>
        <fullName evidence="2">Uncharacterized protein</fullName>
    </submittedName>
</protein>
<evidence type="ECO:0000313" key="2">
    <source>
        <dbReference type="EMBL" id="XBU16523.1"/>
    </source>
</evidence>
<proteinExistence type="predicted"/>
<keyword evidence="1" id="KW-1133">Transmembrane helix</keyword>
<sequence>MKRQIQARARAHSNPAQVLEHTPIYDLDAYFKQQQKLKFARFRKNLIQTLTFCCAVLFVSPILFMGG</sequence>
<dbReference type="AlphaFoldDB" id="A0AAU7SZB7"/>
<feature type="transmembrane region" description="Helical" evidence="1">
    <location>
        <begin position="46"/>
        <end position="64"/>
    </location>
</feature>
<dbReference type="EMBL" id="CP157981">
    <property type="protein sequence ID" value="XBU16523.1"/>
    <property type="molecule type" value="Genomic_DNA"/>
</dbReference>
<gene>
    <name evidence="2" type="ORF">ABJ384_04995</name>
</gene>
<reference evidence="2" key="1">
    <citation type="submission" date="2024-06" db="EMBL/GenBank/DDBJ databases">
        <authorList>
            <person name="Song Z."/>
        </authorList>
    </citation>
    <scope>NUCLEOTIDE SEQUENCE</scope>
    <source>
        <strain evidence="2">A1-4-2</strain>
    </source>
</reference>
<keyword evidence="1" id="KW-0812">Transmembrane</keyword>